<accession>A0A9W4GZR9</accession>
<dbReference type="Proteomes" id="UP001153328">
    <property type="component" value="Unassembled WGS sequence"/>
</dbReference>
<evidence type="ECO:0000313" key="2">
    <source>
        <dbReference type="EMBL" id="CAG7631033.1"/>
    </source>
</evidence>
<feature type="compositionally biased region" description="Basic and acidic residues" evidence="1">
    <location>
        <begin position="183"/>
        <end position="197"/>
    </location>
</feature>
<name>A0A9W4GZR9_9ACTN</name>
<sequence>MAITWPPGGRWRGSRGVLRFVGGGVKAGLVWWAHERRGAHRAPHDSDHHGDSRHPGPRGHRGLSGRHQPRQGHRHGSGQEAGPVRPGAAGQPARPGPAQRQDRARRDRRQAHRQDRRVLRQGHGYVHPSGPQVPDGDLRRGQEARRPEAGHDQAGTGERLHRRPAGEGAGRTAVQGPGGPGRVAEDGHRPEGHDRRGQPGLRGGGEEAGCHPAAAREGDPPAEDGGRRQARLQAGAGQGRPRQGRPGQGRPRQGRPRQGGRKAQDADPALTSGTAP</sequence>
<feature type="compositionally biased region" description="Low complexity" evidence="1">
    <location>
        <begin position="81"/>
        <end position="99"/>
    </location>
</feature>
<reference evidence="2" key="1">
    <citation type="submission" date="2021-06" db="EMBL/GenBank/DDBJ databases">
        <authorList>
            <person name="Arsene-Ploetze F."/>
        </authorList>
    </citation>
    <scope>NUCLEOTIDE SEQUENCE</scope>
    <source>
        <strain evidence="2">SBRY1</strain>
    </source>
</reference>
<keyword evidence="3" id="KW-1185">Reference proteome</keyword>
<feature type="region of interest" description="Disordered" evidence="1">
    <location>
        <begin position="40"/>
        <end position="276"/>
    </location>
</feature>
<protein>
    <submittedName>
        <fullName evidence="2">Uncharacterized protein</fullName>
    </submittedName>
</protein>
<gene>
    <name evidence="2" type="ORF">SBRY_20732</name>
</gene>
<feature type="compositionally biased region" description="Basic and acidic residues" evidence="1">
    <location>
        <begin position="136"/>
        <end position="151"/>
    </location>
</feature>
<evidence type="ECO:0000313" key="3">
    <source>
        <dbReference type="Proteomes" id="UP001153328"/>
    </source>
</evidence>
<evidence type="ECO:0000256" key="1">
    <source>
        <dbReference type="SAM" id="MobiDB-lite"/>
    </source>
</evidence>
<feature type="compositionally biased region" description="Basic and acidic residues" evidence="1">
    <location>
        <begin position="204"/>
        <end position="227"/>
    </location>
</feature>
<proteinExistence type="predicted"/>
<feature type="compositionally biased region" description="Basic residues" evidence="1">
    <location>
        <begin position="55"/>
        <end position="76"/>
    </location>
</feature>
<feature type="compositionally biased region" description="Basic and acidic residues" evidence="1">
    <location>
        <begin position="42"/>
        <end position="54"/>
    </location>
</feature>
<comment type="caution">
    <text evidence="2">The sequence shown here is derived from an EMBL/GenBank/DDBJ whole genome shotgun (WGS) entry which is preliminary data.</text>
</comment>
<dbReference type="EMBL" id="CAJVAX010000012">
    <property type="protein sequence ID" value="CAG7631033.1"/>
    <property type="molecule type" value="Genomic_DNA"/>
</dbReference>
<feature type="compositionally biased region" description="Low complexity" evidence="1">
    <location>
        <begin position="231"/>
        <end position="251"/>
    </location>
</feature>
<dbReference type="AlphaFoldDB" id="A0A9W4GZR9"/>
<organism evidence="2 3">
    <name type="scientific">Actinacidiphila bryophytorum</name>
    <dbReference type="NCBI Taxonomy" id="1436133"/>
    <lineage>
        <taxon>Bacteria</taxon>
        <taxon>Bacillati</taxon>
        <taxon>Actinomycetota</taxon>
        <taxon>Actinomycetes</taxon>
        <taxon>Kitasatosporales</taxon>
        <taxon>Streptomycetaceae</taxon>
        <taxon>Actinacidiphila</taxon>
    </lineage>
</organism>